<reference evidence="1 2" key="2">
    <citation type="journal article" date="2022" name="Mol. Ecol. Resour.">
        <title>The genomes of chicory, endive, great burdock and yacon provide insights into Asteraceae paleo-polyploidization history and plant inulin production.</title>
        <authorList>
            <person name="Fan W."/>
            <person name="Wang S."/>
            <person name="Wang H."/>
            <person name="Wang A."/>
            <person name="Jiang F."/>
            <person name="Liu H."/>
            <person name="Zhao H."/>
            <person name="Xu D."/>
            <person name="Zhang Y."/>
        </authorList>
    </citation>
    <scope>NUCLEOTIDE SEQUENCE [LARGE SCALE GENOMIC DNA]</scope>
    <source>
        <strain evidence="2">cv. Yunnan</strain>
        <tissue evidence="1">Leaves</tissue>
    </source>
</reference>
<proteinExistence type="predicted"/>
<evidence type="ECO:0000313" key="1">
    <source>
        <dbReference type="EMBL" id="KAI3786087.1"/>
    </source>
</evidence>
<sequence>MVGFERENVKNQELPKRDHLICLNPKTPLTSQSPTTFFLDFLRNFSDLIEDGINHPLDGHWHLWNS</sequence>
<name>A0ACB9GTR6_9ASTR</name>
<accession>A0ACB9GTR6</accession>
<evidence type="ECO:0000313" key="2">
    <source>
        <dbReference type="Proteomes" id="UP001056120"/>
    </source>
</evidence>
<dbReference type="Proteomes" id="UP001056120">
    <property type="component" value="Linkage Group LG14"/>
</dbReference>
<gene>
    <name evidence="1" type="ORF">L1987_45214</name>
</gene>
<comment type="caution">
    <text evidence="1">The sequence shown here is derived from an EMBL/GenBank/DDBJ whole genome shotgun (WGS) entry which is preliminary data.</text>
</comment>
<protein>
    <submittedName>
        <fullName evidence="1">Uncharacterized protein</fullName>
    </submittedName>
</protein>
<reference evidence="2" key="1">
    <citation type="journal article" date="2022" name="Mol. Ecol. Resour.">
        <title>The genomes of chicory, endive, great burdock and yacon provide insights into Asteraceae palaeo-polyploidization history and plant inulin production.</title>
        <authorList>
            <person name="Fan W."/>
            <person name="Wang S."/>
            <person name="Wang H."/>
            <person name="Wang A."/>
            <person name="Jiang F."/>
            <person name="Liu H."/>
            <person name="Zhao H."/>
            <person name="Xu D."/>
            <person name="Zhang Y."/>
        </authorList>
    </citation>
    <scope>NUCLEOTIDE SEQUENCE [LARGE SCALE GENOMIC DNA]</scope>
    <source>
        <strain evidence="2">cv. Yunnan</strain>
    </source>
</reference>
<keyword evidence="2" id="KW-1185">Reference proteome</keyword>
<dbReference type="EMBL" id="CM042031">
    <property type="protein sequence ID" value="KAI3786087.1"/>
    <property type="molecule type" value="Genomic_DNA"/>
</dbReference>
<organism evidence="1 2">
    <name type="scientific">Smallanthus sonchifolius</name>
    <dbReference type="NCBI Taxonomy" id="185202"/>
    <lineage>
        <taxon>Eukaryota</taxon>
        <taxon>Viridiplantae</taxon>
        <taxon>Streptophyta</taxon>
        <taxon>Embryophyta</taxon>
        <taxon>Tracheophyta</taxon>
        <taxon>Spermatophyta</taxon>
        <taxon>Magnoliopsida</taxon>
        <taxon>eudicotyledons</taxon>
        <taxon>Gunneridae</taxon>
        <taxon>Pentapetalae</taxon>
        <taxon>asterids</taxon>
        <taxon>campanulids</taxon>
        <taxon>Asterales</taxon>
        <taxon>Asteraceae</taxon>
        <taxon>Asteroideae</taxon>
        <taxon>Heliantheae alliance</taxon>
        <taxon>Millerieae</taxon>
        <taxon>Smallanthus</taxon>
    </lineage>
</organism>